<gene>
    <name evidence="3" type="ORF">GPM918_LOCUS19916</name>
    <name evidence="4" type="ORF">SRO942_LOCUS19909</name>
</gene>
<evidence type="ECO:0000256" key="1">
    <source>
        <dbReference type="ARBA" id="ARBA00022737"/>
    </source>
</evidence>
<evidence type="ECO:0008006" key="6">
    <source>
        <dbReference type="Google" id="ProtNLM"/>
    </source>
</evidence>
<dbReference type="SUPFAM" id="SSF101898">
    <property type="entry name" value="NHL repeat"/>
    <property type="match status" value="1"/>
</dbReference>
<dbReference type="InterPro" id="IPR011042">
    <property type="entry name" value="6-blade_b-propeller_TolB-like"/>
</dbReference>
<dbReference type="Proteomes" id="UP000663829">
    <property type="component" value="Unassembled WGS sequence"/>
</dbReference>
<name>A0A814QVT9_9BILA</name>
<comment type="caution">
    <text evidence="3">The sequence shown here is derived from an EMBL/GenBank/DDBJ whole genome shotgun (WGS) entry which is preliminary data.</text>
</comment>
<organism evidence="3 5">
    <name type="scientific">Didymodactylos carnosus</name>
    <dbReference type="NCBI Taxonomy" id="1234261"/>
    <lineage>
        <taxon>Eukaryota</taxon>
        <taxon>Metazoa</taxon>
        <taxon>Spiralia</taxon>
        <taxon>Gnathifera</taxon>
        <taxon>Rotifera</taxon>
        <taxon>Eurotatoria</taxon>
        <taxon>Bdelloidea</taxon>
        <taxon>Philodinida</taxon>
        <taxon>Philodinidae</taxon>
        <taxon>Didymodactylos</taxon>
    </lineage>
</organism>
<dbReference type="PROSITE" id="PS51125">
    <property type="entry name" value="NHL"/>
    <property type="match status" value="1"/>
</dbReference>
<protein>
    <recommendedName>
        <fullName evidence="6">NHL repeat-containing protein</fullName>
    </recommendedName>
</protein>
<dbReference type="InterPro" id="IPR050952">
    <property type="entry name" value="TRIM-NHL_E3_ligases"/>
</dbReference>
<dbReference type="AlphaFoldDB" id="A0A814QVT9"/>
<dbReference type="EMBL" id="CAJOBC010006157">
    <property type="protein sequence ID" value="CAF3889019.1"/>
    <property type="molecule type" value="Genomic_DNA"/>
</dbReference>
<dbReference type="CDD" id="cd05819">
    <property type="entry name" value="NHL"/>
    <property type="match status" value="1"/>
</dbReference>
<dbReference type="PANTHER" id="PTHR24104">
    <property type="entry name" value="E3 UBIQUITIN-PROTEIN LIGASE NHLRC1-RELATED"/>
    <property type="match status" value="1"/>
</dbReference>
<accession>A0A814QVT9</accession>
<evidence type="ECO:0000313" key="4">
    <source>
        <dbReference type="EMBL" id="CAF3889019.1"/>
    </source>
</evidence>
<keyword evidence="1" id="KW-0677">Repeat</keyword>
<reference evidence="3" key="1">
    <citation type="submission" date="2021-02" db="EMBL/GenBank/DDBJ databases">
        <authorList>
            <person name="Nowell W R."/>
        </authorList>
    </citation>
    <scope>NUCLEOTIDE SEQUENCE</scope>
</reference>
<sequence length="329" mass="36725">MYGYIDQNSKTKEYAEAFFSFNQPKFCPTAAWNPFGITFANQTTIGEKPRAIFINTNNTIYVYANRQILVSHEGHINSTKIIPINSSTSHSIFVTTNGDIYIDNDEVVLKWISNKNTFDTAMKGISQCYGLFVDINDTLHCSMRNLHQVVKRWMSDSVLTPTIVAGTNRSGSALNELDTPHGIFVDVNFDLYVADCGNDRVQLFQLGQSIGITVAGNGSPNPTILLSCPTGIVLDAQKYLFIVDSWNDRIVGSGPNGFRCLVGCHGLDSQSHQLSFPFSLSFDRSGNMFVTDMNNDRIQKYLLKKSCVMFQGGDMKIWLRGKFGSERVQ</sequence>
<dbReference type="InterPro" id="IPR001258">
    <property type="entry name" value="NHL_repeat"/>
</dbReference>
<dbReference type="GO" id="GO:0008270">
    <property type="term" value="F:zinc ion binding"/>
    <property type="evidence" value="ECO:0007669"/>
    <property type="project" value="UniProtKB-KW"/>
</dbReference>
<feature type="repeat" description="NHL" evidence="2">
    <location>
        <begin position="171"/>
        <end position="207"/>
    </location>
</feature>
<dbReference type="EMBL" id="CAJNOQ010006158">
    <property type="protein sequence ID" value="CAF1125572.1"/>
    <property type="molecule type" value="Genomic_DNA"/>
</dbReference>
<proteinExistence type="predicted"/>
<evidence type="ECO:0000256" key="2">
    <source>
        <dbReference type="PROSITE-ProRule" id="PRU00504"/>
    </source>
</evidence>
<dbReference type="OrthoDB" id="342730at2759"/>
<dbReference type="Proteomes" id="UP000681722">
    <property type="component" value="Unassembled WGS sequence"/>
</dbReference>
<evidence type="ECO:0000313" key="3">
    <source>
        <dbReference type="EMBL" id="CAF1125572.1"/>
    </source>
</evidence>
<keyword evidence="5" id="KW-1185">Reference proteome</keyword>
<dbReference type="PANTHER" id="PTHR24104:SF25">
    <property type="entry name" value="PROTEIN LIN-41"/>
    <property type="match status" value="1"/>
</dbReference>
<evidence type="ECO:0000313" key="5">
    <source>
        <dbReference type="Proteomes" id="UP000663829"/>
    </source>
</evidence>
<dbReference type="Gene3D" id="2.120.10.30">
    <property type="entry name" value="TolB, C-terminal domain"/>
    <property type="match status" value="1"/>
</dbReference>